<dbReference type="Proteomes" id="UP000191672">
    <property type="component" value="Unassembled WGS sequence"/>
</dbReference>
<dbReference type="EMBL" id="MDYN01000019">
    <property type="protein sequence ID" value="OQD82913.1"/>
    <property type="molecule type" value="Genomic_DNA"/>
</dbReference>
<reference evidence="3" key="1">
    <citation type="journal article" date="2017" name="Nat. Microbiol.">
        <title>Global analysis of biosynthetic gene clusters reveals vast potential of secondary metabolite production in Penicillium species.</title>
        <authorList>
            <person name="Nielsen J.C."/>
            <person name="Grijseels S."/>
            <person name="Prigent S."/>
            <person name="Ji B."/>
            <person name="Dainat J."/>
            <person name="Nielsen K.F."/>
            <person name="Frisvad J.C."/>
            <person name="Workman M."/>
            <person name="Nielsen J."/>
        </authorList>
    </citation>
    <scope>NUCLEOTIDE SEQUENCE [LARGE SCALE GENOMIC DNA]</scope>
    <source>
        <strain evidence="3">IBT 31811</strain>
    </source>
</reference>
<keyword evidence="3" id="KW-1185">Reference proteome</keyword>
<evidence type="ECO:0000313" key="3">
    <source>
        <dbReference type="Proteomes" id="UP000191672"/>
    </source>
</evidence>
<accession>A0A1V6Q107</accession>
<feature type="region of interest" description="Disordered" evidence="1">
    <location>
        <begin position="130"/>
        <end position="175"/>
    </location>
</feature>
<gene>
    <name evidence="2" type="ORF">PENANT_c019G00597</name>
</gene>
<comment type="caution">
    <text evidence="2">The sequence shown here is derived from an EMBL/GenBank/DDBJ whole genome shotgun (WGS) entry which is preliminary data.</text>
</comment>
<proteinExistence type="predicted"/>
<protein>
    <submittedName>
        <fullName evidence="2">Uncharacterized protein</fullName>
    </submittedName>
</protein>
<dbReference type="AlphaFoldDB" id="A0A1V6Q107"/>
<sequence length="394" mass="43181">MADKARSAQDVLDDLGVPYSDHEFLRRLFAPEDPFPELSGTDLDLNATHDPNPSNRASARLNAVILSQRLAPIPTRQVISRALFDRVQHPATNLPVPGDLPHYGDEWVSLISQESITLLSNLRGHLELPEDIRRPGSNEPPGSSVYDSDRGENTQGNNIPIIPGPSGYRQESPPRTLPSVDTVGNLISSFPLPPASTPFKGKQAIAHEEQPELAESITNANIPTPDTSQSVNSPIVFGDSVVDTLAIPSPSPSSTPICTPLQNVTTPLSRASPVVSIDQDLHNTRRVGPKVPLHHPVSVYPSLEGRDRRATYALFPNPYPSPRSSFSSTIRRVQPIQPYCEATDHRFYRKTPFLSPASKSTYSFGRKSAQPKGCVCFKRCFSRAWTRISSLCTC</sequence>
<evidence type="ECO:0000313" key="2">
    <source>
        <dbReference type="EMBL" id="OQD82913.1"/>
    </source>
</evidence>
<name>A0A1V6Q107_9EURO</name>
<evidence type="ECO:0000256" key="1">
    <source>
        <dbReference type="SAM" id="MobiDB-lite"/>
    </source>
</evidence>
<organism evidence="2 3">
    <name type="scientific">Penicillium antarcticum</name>
    <dbReference type="NCBI Taxonomy" id="416450"/>
    <lineage>
        <taxon>Eukaryota</taxon>
        <taxon>Fungi</taxon>
        <taxon>Dikarya</taxon>
        <taxon>Ascomycota</taxon>
        <taxon>Pezizomycotina</taxon>
        <taxon>Eurotiomycetes</taxon>
        <taxon>Eurotiomycetidae</taxon>
        <taxon>Eurotiales</taxon>
        <taxon>Aspergillaceae</taxon>
        <taxon>Penicillium</taxon>
    </lineage>
</organism>